<dbReference type="Proteomes" id="UP000826271">
    <property type="component" value="Unassembled WGS sequence"/>
</dbReference>
<dbReference type="PANTHER" id="PTHR47969">
    <property type="entry name" value="CHROMOSOME-ASSOCIATED KINESIN KIF4A-RELATED"/>
    <property type="match status" value="1"/>
</dbReference>
<feature type="domain" description="Kinesin motor" evidence="2">
    <location>
        <begin position="67"/>
        <end position="132"/>
    </location>
</feature>
<evidence type="ECO:0000259" key="2">
    <source>
        <dbReference type="Pfam" id="PF00225"/>
    </source>
</evidence>
<dbReference type="AlphaFoldDB" id="A0AAV6X2Y5"/>
<keyword evidence="1" id="KW-0505">Motor protein</keyword>
<dbReference type="GO" id="GO:0003777">
    <property type="term" value="F:microtubule motor activity"/>
    <property type="evidence" value="ECO:0007669"/>
    <property type="project" value="InterPro"/>
</dbReference>
<proteinExistence type="predicted"/>
<protein>
    <recommendedName>
        <fullName evidence="2">Kinesin motor domain-containing protein</fullName>
    </recommendedName>
</protein>
<dbReference type="InterPro" id="IPR027417">
    <property type="entry name" value="P-loop_NTPase"/>
</dbReference>
<dbReference type="GO" id="GO:0008017">
    <property type="term" value="F:microtubule binding"/>
    <property type="evidence" value="ECO:0007669"/>
    <property type="project" value="InterPro"/>
</dbReference>
<dbReference type="InterPro" id="IPR001752">
    <property type="entry name" value="Kinesin_motor_dom"/>
</dbReference>
<reference evidence="3" key="1">
    <citation type="submission" date="2019-10" db="EMBL/GenBank/DDBJ databases">
        <authorList>
            <person name="Zhang R."/>
            <person name="Pan Y."/>
            <person name="Wang J."/>
            <person name="Ma R."/>
            <person name="Yu S."/>
        </authorList>
    </citation>
    <scope>NUCLEOTIDE SEQUENCE</scope>
    <source>
        <strain evidence="3">LA-IB0</strain>
        <tissue evidence="3">Leaf</tissue>
    </source>
</reference>
<dbReference type="GO" id="GO:0005875">
    <property type="term" value="C:microtubule associated complex"/>
    <property type="evidence" value="ECO:0007669"/>
    <property type="project" value="TreeGrafter"/>
</dbReference>
<comment type="caution">
    <text evidence="3">The sequence shown here is derived from an EMBL/GenBank/DDBJ whole genome shotgun (WGS) entry which is preliminary data.</text>
</comment>
<dbReference type="GO" id="GO:0007018">
    <property type="term" value="P:microtubule-based movement"/>
    <property type="evidence" value="ECO:0007669"/>
    <property type="project" value="InterPro"/>
</dbReference>
<accession>A0AAV6X2Y5</accession>
<gene>
    <name evidence="3" type="ORF">BUALT_Bualt09G0096100</name>
</gene>
<dbReference type="Pfam" id="PF00225">
    <property type="entry name" value="Kinesin"/>
    <property type="match status" value="1"/>
</dbReference>
<dbReference type="PANTHER" id="PTHR47969:SF9">
    <property type="entry name" value="KINESIN-LIKE PROTEIN"/>
    <property type="match status" value="1"/>
</dbReference>
<organism evidence="3 4">
    <name type="scientific">Buddleja alternifolia</name>
    <dbReference type="NCBI Taxonomy" id="168488"/>
    <lineage>
        <taxon>Eukaryota</taxon>
        <taxon>Viridiplantae</taxon>
        <taxon>Streptophyta</taxon>
        <taxon>Embryophyta</taxon>
        <taxon>Tracheophyta</taxon>
        <taxon>Spermatophyta</taxon>
        <taxon>Magnoliopsida</taxon>
        <taxon>eudicotyledons</taxon>
        <taxon>Gunneridae</taxon>
        <taxon>Pentapetalae</taxon>
        <taxon>asterids</taxon>
        <taxon>lamiids</taxon>
        <taxon>Lamiales</taxon>
        <taxon>Scrophulariaceae</taxon>
        <taxon>Buddlejeae</taxon>
        <taxon>Buddleja</taxon>
    </lineage>
</organism>
<dbReference type="InterPro" id="IPR027640">
    <property type="entry name" value="Kinesin-like_fam"/>
</dbReference>
<dbReference type="GO" id="GO:0005524">
    <property type="term" value="F:ATP binding"/>
    <property type="evidence" value="ECO:0007669"/>
    <property type="project" value="InterPro"/>
</dbReference>
<evidence type="ECO:0000256" key="1">
    <source>
        <dbReference type="ARBA" id="ARBA00023175"/>
    </source>
</evidence>
<dbReference type="SUPFAM" id="SSF52540">
    <property type="entry name" value="P-loop containing nucleoside triphosphate hydrolases"/>
    <property type="match status" value="1"/>
</dbReference>
<dbReference type="GO" id="GO:0051231">
    <property type="term" value="P:spindle elongation"/>
    <property type="evidence" value="ECO:0007669"/>
    <property type="project" value="TreeGrafter"/>
</dbReference>
<name>A0AAV6X2Y5_9LAMI</name>
<sequence length="196" mass="21720">MRFMGKVDCPLKGFIFFLGSLDATDPNAHKPPDDNILISEDELDGDPEDTINSMLNLEWETRDVGRVTTQEGMETDVAMHMNMGVSNTSREVRPLIPGIFQGYNATVFAYGATGSGATYTMQLDLAMSLIFAYSAHKNANSSVKVAMEAKLLAWLESKGKTKSSQRMGLCNYPFPGRTPFFLSTEVYYTGTVSWNR</sequence>
<dbReference type="EMBL" id="WHWC01000009">
    <property type="protein sequence ID" value="KAG8376749.1"/>
    <property type="molecule type" value="Genomic_DNA"/>
</dbReference>
<dbReference type="InterPro" id="IPR036961">
    <property type="entry name" value="Kinesin_motor_dom_sf"/>
</dbReference>
<dbReference type="Gene3D" id="3.40.850.10">
    <property type="entry name" value="Kinesin motor domain"/>
    <property type="match status" value="1"/>
</dbReference>
<keyword evidence="4" id="KW-1185">Reference proteome</keyword>
<evidence type="ECO:0000313" key="3">
    <source>
        <dbReference type="EMBL" id="KAG8376749.1"/>
    </source>
</evidence>
<evidence type="ECO:0000313" key="4">
    <source>
        <dbReference type="Proteomes" id="UP000826271"/>
    </source>
</evidence>
<dbReference type="GO" id="GO:0007052">
    <property type="term" value="P:mitotic spindle organization"/>
    <property type="evidence" value="ECO:0007669"/>
    <property type="project" value="TreeGrafter"/>
</dbReference>